<dbReference type="GO" id="GO:0005975">
    <property type="term" value="P:carbohydrate metabolic process"/>
    <property type="evidence" value="ECO:0007669"/>
    <property type="project" value="InterPro"/>
</dbReference>
<reference evidence="1 2" key="1">
    <citation type="submission" date="2022-02" db="EMBL/GenBank/DDBJ databases">
        <title>Paenibacillus sp. MBLB1776 Whole Genome Shotgun Sequencing.</title>
        <authorList>
            <person name="Hwang C.Y."/>
            <person name="Cho E.-S."/>
            <person name="Seo M.-J."/>
        </authorList>
    </citation>
    <scope>NUCLEOTIDE SEQUENCE [LARGE SCALE GENOMIC DNA]</scope>
    <source>
        <strain evidence="1 2">MBLB1776</strain>
    </source>
</reference>
<protein>
    <submittedName>
        <fullName evidence="1">Uncharacterized protein</fullName>
    </submittedName>
</protein>
<dbReference type="Gene3D" id="3.20.20.370">
    <property type="entry name" value="Glycoside hydrolase/deacetylase"/>
    <property type="match status" value="1"/>
</dbReference>
<proteinExistence type="predicted"/>
<dbReference type="EMBL" id="CP130318">
    <property type="protein sequence ID" value="WNQ09555.1"/>
    <property type="molecule type" value="Genomic_DNA"/>
</dbReference>
<accession>A0AA96LA83</accession>
<organism evidence="1 2">
    <name type="scientific">Paenibacillus aurantius</name>
    <dbReference type="NCBI Taxonomy" id="2918900"/>
    <lineage>
        <taxon>Bacteria</taxon>
        <taxon>Bacillati</taxon>
        <taxon>Bacillota</taxon>
        <taxon>Bacilli</taxon>
        <taxon>Bacillales</taxon>
        <taxon>Paenibacillaceae</taxon>
        <taxon>Paenibacillus</taxon>
    </lineage>
</organism>
<dbReference type="InterPro" id="IPR011330">
    <property type="entry name" value="Glyco_hydro/deAcase_b/a-brl"/>
</dbReference>
<dbReference type="SUPFAM" id="SSF88713">
    <property type="entry name" value="Glycoside hydrolase/deacetylase"/>
    <property type="match status" value="1"/>
</dbReference>
<name>A0AA96LA83_9BACL</name>
<dbReference type="Proteomes" id="UP001305702">
    <property type="component" value="Chromosome"/>
</dbReference>
<dbReference type="AlphaFoldDB" id="A0AA96LA83"/>
<gene>
    <name evidence="1" type="ORF">MJA45_18190</name>
</gene>
<sequence length="575" mass="64468">MKLARIGILLDRQAASRLHGLGQNVFQAYLGEILAHAGIGFRWLDSADELNRDSFDLVLVALAGEDKATAEALLRFAEQGGGILSYGGLNGRLASRLGFCRGQECGPGYLIQYSGEGTGQTLRFLTAVPWRASGGAPAYPMRERGILIPGAPEDHTAGAAFQQFTIGTGFIDRWAVDIPSTVVQLQQGAGPVTEDGAPAPDGTAELNDGFLKADDVFELDWEWDRKKTETGQPYFSTAYADLWREELIGHLLQRALGMELTVPFVDYWPEGVSYTAVLSHDSDGNLEEEAQAALELLEECGIQSTWCMLEPGYSAEIYSRIREAGHELAFHYNAVEPDEGFWDESEFRRQLEWLRKAIGEEGPLTNKNHLTRTEGWGEFFRWCEGAGITCDQSRGPSKKGNSGFLYGTCHPYFPISWSDESNRLYNVLQIGFLTQDLDHGKWADSSVIVPYLEEVRKVRGAAHFVVHQYHIYRREEVRDSMRRIVAEARKRGFAFWTIREIEEWERWRRELTIKATPEDGRFSVMDSKGNSHWQGKKPVVWIPVSAEEQSAGEAEGLTQRFGVWCRQAAPAIEEA</sequence>
<keyword evidence="2" id="KW-1185">Reference proteome</keyword>
<evidence type="ECO:0000313" key="1">
    <source>
        <dbReference type="EMBL" id="WNQ09555.1"/>
    </source>
</evidence>
<dbReference type="RefSeq" id="WP_315603327.1">
    <property type="nucleotide sequence ID" value="NZ_CP130318.1"/>
</dbReference>
<evidence type="ECO:0000313" key="2">
    <source>
        <dbReference type="Proteomes" id="UP001305702"/>
    </source>
</evidence>
<dbReference type="KEGG" id="paun:MJA45_18190"/>